<reference evidence="1" key="1">
    <citation type="submission" date="2020-08" db="EMBL/GenBank/DDBJ databases">
        <title>Genome public.</title>
        <authorList>
            <person name="Liu C."/>
            <person name="Sun Q."/>
        </authorList>
    </citation>
    <scope>NUCLEOTIDE SEQUENCE</scope>
    <source>
        <strain evidence="1">NSJ-40</strain>
    </source>
</reference>
<evidence type="ECO:0000313" key="1">
    <source>
        <dbReference type="EMBL" id="MBC8534236.1"/>
    </source>
</evidence>
<gene>
    <name evidence="1" type="ORF">IAG03_09590</name>
</gene>
<keyword evidence="2" id="KW-1185">Reference proteome</keyword>
<evidence type="ECO:0000313" key="2">
    <source>
        <dbReference type="Proteomes" id="UP000651482"/>
    </source>
</evidence>
<sequence length="73" mass="8357">MPDNGAEKRVCCGCDTGVPFDMPVSERKYYEVGSGQFCGNCYIKLHIYPGESYSPERDKEMNLLLRLCRNDKE</sequence>
<organism evidence="1 2">
    <name type="scientific">Yeguia hominis</name>
    <dbReference type="NCBI Taxonomy" id="2763662"/>
    <lineage>
        <taxon>Bacteria</taxon>
        <taxon>Bacillati</taxon>
        <taxon>Bacillota</taxon>
        <taxon>Clostridia</taxon>
        <taxon>Eubacteriales</taxon>
        <taxon>Yeguiaceae</taxon>
        <taxon>Yeguia</taxon>
    </lineage>
</organism>
<protein>
    <submittedName>
        <fullName evidence="1">Uncharacterized protein</fullName>
    </submittedName>
</protein>
<dbReference type="AlphaFoldDB" id="A0A926DAG0"/>
<proteinExistence type="predicted"/>
<dbReference type="Proteomes" id="UP000651482">
    <property type="component" value="Unassembled WGS sequence"/>
</dbReference>
<accession>A0A926DAG0</accession>
<dbReference type="RefSeq" id="WP_249319874.1">
    <property type="nucleotide sequence ID" value="NZ_JACRSN010000014.1"/>
</dbReference>
<dbReference type="EMBL" id="JACRSN010000014">
    <property type="protein sequence ID" value="MBC8534236.1"/>
    <property type="molecule type" value="Genomic_DNA"/>
</dbReference>
<comment type="caution">
    <text evidence="1">The sequence shown here is derived from an EMBL/GenBank/DDBJ whole genome shotgun (WGS) entry which is preliminary data.</text>
</comment>
<name>A0A926DAG0_9FIRM</name>